<evidence type="ECO:0000313" key="10">
    <source>
        <dbReference type="EMBL" id="MBK6089133.1"/>
    </source>
</evidence>
<dbReference type="GO" id="GO:0004066">
    <property type="term" value="F:asparagine synthase (glutamine-hydrolyzing) activity"/>
    <property type="evidence" value="ECO:0007669"/>
    <property type="project" value="UniProtKB-EC"/>
</dbReference>
<keyword evidence="6" id="KW-0028">Amino-acid biosynthesis</keyword>
<dbReference type="Gene3D" id="3.60.20.10">
    <property type="entry name" value="Glutamine Phosphoribosylpyrophosphate, subunit 1, domain 1"/>
    <property type="match status" value="1"/>
</dbReference>
<dbReference type="GO" id="GO:0005829">
    <property type="term" value="C:cytosol"/>
    <property type="evidence" value="ECO:0007669"/>
    <property type="project" value="TreeGrafter"/>
</dbReference>
<keyword evidence="5" id="KW-0067">ATP-binding</keyword>
<dbReference type="AlphaFoldDB" id="A0A935C5N9"/>
<proteinExistence type="inferred from homology"/>
<dbReference type="RefSeq" id="WP_201427927.1">
    <property type="nucleotide sequence ID" value="NZ_JAEQMG010000117.1"/>
</dbReference>
<organism evidence="10 11">
    <name type="scientific">Ruminococcus difficilis</name>
    <dbReference type="NCBI Taxonomy" id="2763069"/>
    <lineage>
        <taxon>Bacteria</taxon>
        <taxon>Bacillati</taxon>
        <taxon>Bacillota</taxon>
        <taxon>Clostridia</taxon>
        <taxon>Eubacteriales</taxon>
        <taxon>Oscillospiraceae</taxon>
        <taxon>Ruminococcus</taxon>
    </lineage>
</organism>
<sequence>MVQVRYYSGYIRNFKKVCEELGITPLSREQREEQILINGFEKWGTELPEHIFGAFAFALYDDAADKLYVFRDPVGQKQMFYAVAGDELLCSGDIDAIVTDSRIEKRLNMRMLQQYLFYGYPIGEETFYEGVYKLGGGHFLEWDGKSLKKNCYFKPLFRPEDKSIDEFADEIKAVVTEILEEERADTELPYKESFLSGGVDSSYLLAASDAQCANTVGYEEADFSEAHLARQTAEHFNKGFRVKMITPEAYFERIPTVMDKMGQPLGDASAVAFSIGCQAVKEHADVVYSGEGIDEFFGGYNAHKRKIPSDWVYLTCSHIMNTDVVKALMIDFDENVKPSDPLMELWEEAKQEDQLDSKLTMDISFWLDGDIYLNTDRTSTACGIELHTPFSDYRLFEVASRIPSEYQFREEQNKYVFRKAASSILPYESAFRKKVGFPVPVRQWLADERYNQPVKEKLFGRSSQTFFDQDQMKDLWERFVGGESLLWNRVYAIYAFLLWYDLKF</sequence>
<dbReference type="SUPFAM" id="SSF56235">
    <property type="entry name" value="N-terminal nucleophile aminohydrolases (Ntn hydrolases)"/>
    <property type="match status" value="1"/>
</dbReference>
<protein>
    <recommendedName>
        <fullName evidence="3">asparagine synthase (glutamine-hydrolyzing)</fullName>
        <ecNumber evidence="3">6.3.5.4</ecNumber>
    </recommendedName>
</protein>
<comment type="catalytic activity">
    <reaction evidence="7">
        <text>L-aspartate + L-glutamine + ATP + H2O = L-asparagine + L-glutamate + AMP + diphosphate + H(+)</text>
        <dbReference type="Rhea" id="RHEA:12228"/>
        <dbReference type="ChEBI" id="CHEBI:15377"/>
        <dbReference type="ChEBI" id="CHEBI:15378"/>
        <dbReference type="ChEBI" id="CHEBI:29985"/>
        <dbReference type="ChEBI" id="CHEBI:29991"/>
        <dbReference type="ChEBI" id="CHEBI:30616"/>
        <dbReference type="ChEBI" id="CHEBI:33019"/>
        <dbReference type="ChEBI" id="CHEBI:58048"/>
        <dbReference type="ChEBI" id="CHEBI:58359"/>
        <dbReference type="ChEBI" id="CHEBI:456215"/>
        <dbReference type="EC" id="6.3.5.4"/>
    </reaction>
</comment>
<evidence type="ECO:0000256" key="7">
    <source>
        <dbReference type="ARBA" id="ARBA00048741"/>
    </source>
</evidence>
<dbReference type="Proteomes" id="UP000633365">
    <property type="component" value="Unassembled WGS sequence"/>
</dbReference>
<dbReference type="PIRSF" id="PIRSF001589">
    <property type="entry name" value="Asn_synthetase_glu-h"/>
    <property type="match status" value="1"/>
</dbReference>
<evidence type="ECO:0000313" key="11">
    <source>
        <dbReference type="Proteomes" id="UP000633365"/>
    </source>
</evidence>
<dbReference type="Pfam" id="PF00733">
    <property type="entry name" value="Asn_synthase"/>
    <property type="match status" value="1"/>
</dbReference>
<evidence type="ECO:0000256" key="2">
    <source>
        <dbReference type="ARBA" id="ARBA00005752"/>
    </source>
</evidence>
<dbReference type="PROSITE" id="PS51278">
    <property type="entry name" value="GATASE_TYPE_2"/>
    <property type="match status" value="1"/>
</dbReference>
<dbReference type="EMBL" id="JAEQMG010000117">
    <property type="protein sequence ID" value="MBK6089133.1"/>
    <property type="molecule type" value="Genomic_DNA"/>
</dbReference>
<dbReference type="InterPro" id="IPR029055">
    <property type="entry name" value="Ntn_hydrolases_N"/>
</dbReference>
<gene>
    <name evidence="10" type="ORF">JKK62_10870</name>
</gene>
<dbReference type="Pfam" id="PF13537">
    <property type="entry name" value="GATase_7"/>
    <property type="match status" value="1"/>
</dbReference>
<comment type="pathway">
    <text evidence="1">Amino-acid biosynthesis; L-asparagine biosynthesis; L-asparagine from L-aspartate (L-Gln route): step 1/1.</text>
</comment>
<feature type="domain" description="Glutamine amidotransferase type-2" evidence="9">
    <location>
        <begin position="1"/>
        <end position="145"/>
    </location>
</feature>
<dbReference type="Gene3D" id="3.40.50.620">
    <property type="entry name" value="HUPs"/>
    <property type="match status" value="1"/>
</dbReference>
<reference evidence="10" key="1">
    <citation type="submission" date="2021-01" db="EMBL/GenBank/DDBJ databases">
        <title>Genome public.</title>
        <authorList>
            <person name="Liu C."/>
            <person name="Sun Q."/>
        </authorList>
    </citation>
    <scope>NUCLEOTIDE SEQUENCE</scope>
    <source>
        <strain evidence="10">M6</strain>
    </source>
</reference>
<dbReference type="PANTHER" id="PTHR43284:SF1">
    <property type="entry name" value="ASPARAGINE SYNTHETASE"/>
    <property type="match status" value="1"/>
</dbReference>
<accession>A0A935C5N9</accession>
<keyword evidence="11" id="KW-1185">Reference proteome</keyword>
<dbReference type="GO" id="GO:0005524">
    <property type="term" value="F:ATP binding"/>
    <property type="evidence" value="ECO:0007669"/>
    <property type="project" value="UniProtKB-KW"/>
</dbReference>
<dbReference type="CDD" id="cd01991">
    <property type="entry name" value="Asn_synthase_B_C"/>
    <property type="match status" value="1"/>
</dbReference>
<keyword evidence="4" id="KW-0547">Nucleotide-binding</keyword>
<evidence type="ECO:0000256" key="4">
    <source>
        <dbReference type="ARBA" id="ARBA00022741"/>
    </source>
</evidence>
<dbReference type="PANTHER" id="PTHR43284">
    <property type="entry name" value="ASPARAGINE SYNTHETASE (GLUTAMINE-HYDROLYZING)"/>
    <property type="match status" value="1"/>
</dbReference>
<dbReference type="SUPFAM" id="SSF52402">
    <property type="entry name" value="Adenine nucleotide alpha hydrolases-like"/>
    <property type="match status" value="1"/>
</dbReference>
<evidence type="ECO:0000256" key="5">
    <source>
        <dbReference type="ARBA" id="ARBA00022840"/>
    </source>
</evidence>
<dbReference type="InterPro" id="IPR051786">
    <property type="entry name" value="ASN_synthetase/amidase"/>
</dbReference>
<dbReference type="InterPro" id="IPR017932">
    <property type="entry name" value="GATase_2_dom"/>
</dbReference>
<evidence type="ECO:0000256" key="6">
    <source>
        <dbReference type="ARBA" id="ARBA00022888"/>
    </source>
</evidence>
<dbReference type="EC" id="6.3.5.4" evidence="3"/>
<comment type="similarity">
    <text evidence="2">Belongs to the asparagine synthetase family.</text>
</comment>
<feature type="site" description="Important for beta-aspartyl-AMP intermediate formation" evidence="8">
    <location>
        <position position="291"/>
    </location>
</feature>
<comment type="caution">
    <text evidence="10">The sequence shown here is derived from an EMBL/GenBank/DDBJ whole genome shotgun (WGS) entry which is preliminary data.</text>
</comment>
<keyword evidence="6" id="KW-0061">Asparagine biosynthesis</keyword>
<dbReference type="InterPro" id="IPR001962">
    <property type="entry name" value="Asn_synthase"/>
</dbReference>
<dbReference type="InterPro" id="IPR006426">
    <property type="entry name" value="Asn_synth_AEB"/>
</dbReference>
<evidence type="ECO:0000256" key="1">
    <source>
        <dbReference type="ARBA" id="ARBA00005187"/>
    </source>
</evidence>
<evidence type="ECO:0000256" key="8">
    <source>
        <dbReference type="PIRSR" id="PIRSR001589-3"/>
    </source>
</evidence>
<name>A0A935C5N9_9FIRM</name>
<evidence type="ECO:0000259" key="9">
    <source>
        <dbReference type="PROSITE" id="PS51278"/>
    </source>
</evidence>
<dbReference type="GO" id="GO:0006529">
    <property type="term" value="P:asparagine biosynthetic process"/>
    <property type="evidence" value="ECO:0007669"/>
    <property type="project" value="UniProtKB-KW"/>
</dbReference>
<dbReference type="InterPro" id="IPR014729">
    <property type="entry name" value="Rossmann-like_a/b/a_fold"/>
</dbReference>
<evidence type="ECO:0000256" key="3">
    <source>
        <dbReference type="ARBA" id="ARBA00012737"/>
    </source>
</evidence>